<dbReference type="PANTHER" id="PTHR46468">
    <property type="entry name" value="SENTRIN-SPECIFIC PROTEASE 8"/>
    <property type="match status" value="1"/>
</dbReference>
<dbReference type="STRING" id="43265.A0A545ULQ3"/>
<dbReference type="GO" id="GO:0000338">
    <property type="term" value="P:protein deneddylation"/>
    <property type="evidence" value="ECO:0007669"/>
    <property type="project" value="TreeGrafter"/>
</dbReference>
<keyword evidence="6" id="KW-0788">Thiol protease</keyword>
<evidence type="ECO:0000256" key="4">
    <source>
        <dbReference type="ARBA" id="ARBA00022692"/>
    </source>
</evidence>
<dbReference type="InterPro" id="IPR007271">
    <property type="entry name" value="Nuc_sug_transpt"/>
</dbReference>
<dbReference type="GO" id="GO:0015165">
    <property type="term" value="F:pyrimidine nucleotide-sugar transmembrane transporter activity"/>
    <property type="evidence" value="ECO:0007669"/>
    <property type="project" value="InterPro"/>
</dbReference>
<dbReference type="Pfam" id="PF04142">
    <property type="entry name" value="Nuc_sug_transp"/>
    <property type="match status" value="1"/>
</dbReference>
<dbReference type="Gene3D" id="3.40.395.10">
    <property type="entry name" value="Adenoviral Proteinase, Chain A"/>
    <property type="match status" value="1"/>
</dbReference>
<dbReference type="EMBL" id="SPUK01000027">
    <property type="protein sequence ID" value="TQV90396.1"/>
    <property type="molecule type" value="Genomic_DNA"/>
</dbReference>
<protein>
    <submittedName>
        <fullName evidence="11">Cmp-sialic acid transporter</fullName>
    </submittedName>
</protein>
<gene>
    <name evidence="11" type="ORF">IF1G_10875</name>
</gene>
<evidence type="ECO:0000259" key="10">
    <source>
        <dbReference type="PROSITE" id="PS50600"/>
    </source>
</evidence>
<evidence type="ECO:0000256" key="8">
    <source>
        <dbReference type="ARBA" id="ARBA00023136"/>
    </source>
</evidence>
<evidence type="ECO:0000313" key="11">
    <source>
        <dbReference type="EMBL" id="TQV90396.1"/>
    </source>
</evidence>
<proteinExistence type="inferred from homology"/>
<dbReference type="InterPro" id="IPR003653">
    <property type="entry name" value="Peptidase_C48_C"/>
</dbReference>
<keyword evidence="8 9" id="KW-0472">Membrane</keyword>
<evidence type="ECO:0000256" key="5">
    <source>
        <dbReference type="ARBA" id="ARBA00022801"/>
    </source>
</evidence>
<feature type="transmembrane region" description="Helical" evidence="9">
    <location>
        <begin position="357"/>
        <end position="377"/>
    </location>
</feature>
<dbReference type="PROSITE" id="PS50600">
    <property type="entry name" value="ULP_PROTEASE"/>
    <property type="match status" value="1"/>
</dbReference>
<organism evidence="11 12">
    <name type="scientific">Cordyceps javanica</name>
    <dbReference type="NCBI Taxonomy" id="43265"/>
    <lineage>
        <taxon>Eukaryota</taxon>
        <taxon>Fungi</taxon>
        <taxon>Dikarya</taxon>
        <taxon>Ascomycota</taxon>
        <taxon>Pezizomycotina</taxon>
        <taxon>Sordariomycetes</taxon>
        <taxon>Hypocreomycetidae</taxon>
        <taxon>Hypocreales</taxon>
        <taxon>Cordycipitaceae</taxon>
        <taxon>Cordyceps</taxon>
    </lineage>
</organism>
<dbReference type="Pfam" id="PF02902">
    <property type="entry name" value="Peptidase_C48"/>
    <property type="match status" value="1"/>
</dbReference>
<dbReference type="SUPFAM" id="SSF54001">
    <property type="entry name" value="Cysteine proteinases"/>
    <property type="match status" value="1"/>
</dbReference>
<dbReference type="Proteomes" id="UP000315783">
    <property type="component" value="Unassembled WGS sequence"/>
</dbReference>
<dbReference type="AlphaFoldDB" id="A0A545ULQ3"/>
<feature type="domain" description="Ubiquitin-like protease family profile" evidence="10">
    <location>
        <begin position="734"/>
        <end position="908"/>
    </location>
</feature>
<feature type="transmembrane region" description="Helical" evidence="9">
    <location>
        <begin position="328"/>
        <end position="350"/>
    </location>
</feature>
<evidence type="ECO:0000256" key="1">
    <source>
        <dbReference type="ARBA" id="ARBA00004141"/>
    </source>
</evidence>
<feature type="transmembrane region" description="Helical" evidence="9">
    <location>
        <begin position="433"/>
        <end position="453"/>
    </location>
</feature>
<dbReference type="GO" id="GO:0019784">
    <property type="term" value="F:deNEDDylase activity"/>
    <property type="evidence" value="ECO:0007669"/>
    <property type="project" value="InterPro"/>
</dbReference>
<feature type="transmembrane region" description="Helical" evidence="9">
    <location>
        <begin position="262"/>
        <end position="284"/>
    </location>
</feature>
<reference evidence="11 12" key="1">
    <citation type="journal article" date="2019" name="Appl. Microbiol. Biotechnol.">
        <title>Genome sequence of Isaria javanica and comparative genome analysis insights into family S53 peptidase evolution in fungal entomopathogens.</title>
        <authorList>
            <person name="Lin R."/>
            <person name="Zhang X."/>
            <person name="Xin B."/>
            <person name="Zou M."/>
            <person name="Gao Y."/>
            <person name="Qin F."/>
            <person name="Hu Q."/>
            <person name="Xie B."/>
            <person name="Cheng X."/>
        </authorList>
    </citation>
    <scope>NUCLEOTIDE SEQUENCE [LARGE SCALE GENOMIC DNA]</scope>
    <source>
        <strain evidence="11 12">IJ1G</strain>
    </source>
</reference>
<keyword evidence="5" id="KW-0378">Hydrolase</keyword>
<comment type="similarity">
    <text evidence="2">Belongs to the peptidase C48 family.</text>
</comment>
<evidence type="ECO:0000256" key="9">
    <source>
        <dbReference type="SAM" id="Phobius"/>
    </source>
</evidence>
<keyword evidence="12" id="KW-1185">Reference proteome</keyword>
<feature type="transmembrane region" description="Helical" evidence="9">
    <location>
        <begin position="58"/>
        <end position="76"/>
    </location>
</feature>
<evidence type="ECO:0000313" key="12">
    <source>
        <dbReference type="Proteomes" id="UP000315783"/>
    </source>
</evidence>
<dbReference type="FunFam" id="3.40.395.10:FF:000008">
    <property type="entry name" value="Ulp1 protease family protein"/>
    <property type="match status" value="1"/>
</dbReference>
<comment type="caution">
    <text evidence="11">The sequence shown here is derived from an EMBL/GenBank/DDBJ whole genome shotgun (WGS) entry which is preliminary data.</text>
</comment>
<evidence type="ECO:0000256" key="2">
    <source>
        <dbReference type="ARBA" id="ARBA00005234"/>
    </source>
</evidence>
<dbReference type="InterPro" id="IPR038765">
    <property type="entry name" value="Papain-like_cys_pep_sf"/>
</dbReference>
<name>A0A545ULQ3_9HYPO</name>
<evidence type="ECO:0000256" key="6">
    <source>
        <dbReference type="ARBA" id="ARBA00022807"/>
    </source>
</evidence>
<comment type="subcellular location">
    <subcellularLocation>
        <location evidence="1">Membrane</location>
        <topology evidence="1">Multi-pass membrane protein</topology>
    </subcellularLocation>
</comment>
<keyword evidence="4 9" id="KW-0812">Transmembrane</keyword>
<sequence length="956" mass="106871">MAVRSSFAYVAASAGRYLVNKRSYAAYSALALIAVQVIIGITMKLAQDDGKYAFSPSGSIAISEFLKMMLSAFFFYQEWKLRAGYARVHAQDAGRMSPLGASLMREGKLSDGDEEDLAGLDEEEDPFHRHLELETGKPLQAGSFWQAVRNEVSEHIVFGLCGLALCYVLVNNLVSGKSGRGCGNTVKAKTFLSQIFVGYRLADPATIQLTRSGVTFITAMVMRFMLHAQITGKQWLSLVMQVCGLVVTQYDPSAGTQLGSAVYWLLIFQVFLSSIAGVFNQSLLQTEKGSLHAINFYLYGAGTCINLLCHVLLRLIKPGEPGLFEGYGSFGAIMIIVSNVFIGLAINAVYKYADAVIKCLATAIGTTILISASPILFGTSFTLLIVPGSIVIFLSSGLYITLAGPKPSITASTREKVGELAGLSTLWHRRRRFCILSFAAALFNTLAVVGFTMTTNFASQQVTTRKQQPLQSPFKNSMAFIRWNQRIESRVPHLMKYEPFFDTIHISLPDGTAPDSGLNRISLKNDAATITFTIYRQVAYTMQAILDSDSKIDGMLYFHFDAWIDPLAWTGMDLESIHFPFISPALAPVAGPVTLCMSNTSELAWHGWSSGMHEKAMQAAAALKQKSTEYVVNEREWCVGWSDIYFIPRRFFKDFIYLSEVFLEQDLFHEVAIPTIVHIIDQTRRTNPFIPIVNKISDCWVPIVDRSRKLRRNKRKFRNGMPLRQRIARLGESLSTSDKPYLSYYDASLTVGDVRSLKNDWLTDNVITFWQEYLERETLPRYPQARICLLRPSMAFLLMRANDLRHANGSLPDLTKVTHIFLPINDNRNVADAEGGSHWSLLLVSVHDGLAFHYDSLGSANFDEGKLATRKLSQLLRRELRFINLDDSPQQENGSDCGVFVCLLMRHLLVKRLLGATAREKVSMSMGGKMVDSYGGRKEMLRIIDNLRKEAERRRS</sequence>
<dbReference type="GO" id="GO:0000139">
    <property type="term" value="C:Golgi membrane"/>
    <property type="evidence" value="ECO:0007669"/>
    <property type="project" value="InterPro"/>
</dbReference>
<feature type="transmembrane region" description="Helical" evidence="9">
    <location>
        <begin position="383"/>
        <end position="404"/>
    </location>
</feature>
<feature type="transmembrane region" description="Helical" evidence="9">
    <location>
        <begin position="24"/>
        <end position="46"/>
    </location>
</feature>
<keyword evidence="3" id="KW-0645">Protease</keyword>
<evidence type="ECO:0000256" key="7">
    <source>
        <dbReference type="ARBA" id="ARBA00022989"/>
    </source>
</evidence>
<accession>A0A545ULQ3</accession>
<feature type="transmembrane region" description="Helical" evidence="9">
    <location>
        <begin position="296"/>
        <end position="316"/>
    </location>
</feature>
<keyword evidence="7 9" id="KW-1133">Transmembrane helix</keyword>
<dbReference type="GO" id="GO:0008234">
    <property type="term" value="F:cysteine-type peptidase activity"/>
    <property type="evidence" value="ECO:0007669"/>
    <property type="project" value="UniProtKB-KW"/>
</dbReference>
<evidence type="ECO:0000256" key="3">
    <source>
        <dbReference type="ARBA" id="ARBA00022670"/>
    </source>
</evidence>
<dbReference type="InterPro" id="IPR044613">
    <property type="entry name" value="Nep1/2-like"/>
</dbReference>
<dbReference type="GO" id="GO:0006508">
    <property type="term" value="P:proteolysis"/>
    <property type="evidence" value="ECO:0007669"/>
    <property type="project" value="UniProtKB-KW"/>
</dbReference>
<dbReference type="PANTHER" id="PTHR46468:SF1">
    <property type="entry name" value="SENTRIN-SPECIFIC PROTEASE 8"/>
    <property type="match status" value="1"/>
</dbReference>